<evidence type="ECO:0000313" key="8">
    <source>
        <dbReference type="Proteomes" id="UP000490535"/>
    </source>
</evidence>
<dbReference type="PANTHER" id="PTHR30329:SF21">
    <property type="entry name" value="LIPOPROTEIN YIAD-RELATED"/>
    <property type="match status" value="1"/>
</dbReference>
<evidence type="ECO:0000256" key="2">
    <source>
        <dbReference type="ARBA" id="ARBA00023136"/>
    </source>
</evidence>
<dbReference type="Gene3D" id="3.30.1330.60">
    <property type="entry name" value="OmpA-like domain"/>
    <property type="match status" value="1"/>
</dbReference>
<evidence type="ECO:0000256" key="5">
    <source>
        <dbReference type="SAM" id="SignalP"/>
    </source>
</evidence>
<dbReference type="SUPFAM" id="SSF103088">
    <property type="entry name" value="OmpA-like"/>
    <property type="match status" value="1"/>
</dbReference>
<evidence type="ECO:0000313" key="7">
    <source>
        <dbReference type="EMBL" id="KAF1018510.1"/>
    </source>
</evidence>
<evidence type="ECO:0000256" key="4">
    <source>
        <dbReference type="PROSITE-ProRule" id="PRU00473"/>
    </source>
</evidence>
<dbReference type="PROSITE" id="PS51123">
    <property type="entry name" value="OMPA_2"/>
    <property type="match status" value="1"/>
</dbReference>
<keyword evidence="2 4" id="KW-0472">Membrane</keyword>
<dbReference type="InterPro" id="IPR036737">
    <property type="entry name" value="OmpA-like_sf"/>
</dbReference>
<dbReference type="InterPro" id="IPR050330">
    <property type="entry name" value="Bact_OuterMem_StrucFunc"/>
</dbReference>
<dbReference type="AlphaFoldDB" id="A0A833PAI5"/>
<dbReference type="PROSITE" id="PS51257">
    <property type="entry name" value="PROKAR_LIPOPROTEIN"/>
    <property type="match status" value="1"/>
</dbReference>
<dbReference type="EMBL" id="WNDP01000173">
    <property type="protein sequence ID" value="KAF1018510.1"/>
    <property type="molecule type" value="Genomic_DNA"/>
</dbReference>
<dbReference type="InterPro" id="IPR006665">
    <property type="entry name" value="OmpA-like"/>
</dbReference>
<gene>
    <name evidence="7" type="ORF">GAK29_04212</name>
</gene>
<dbReference type="InterPro" id="IPR006664">
    <property type="entry name" value="OMP_bac"/>
</dbReference>
<accession>A0A833PAI5</accession>
<dbReference type="GO" id="GO:0009279">
    <property type="term" value="C:cell outer membrane"/>
    <property type="evidence" value="ECO:0007669"/>
    <property type="project" value="UniProtKB-SubCell"/>
</dbReference>
<dbReference type="CDD" id="cd07185">
    <property type="entry name" value="OmpA_C-like"/>
    <property type="match status" value="1"/>
</dbReference>
<keyword evidence="3" id="KW-0998">Cell outer membrane</keyword>
<dbReference type="Proteomes" id="UP000490535">
    <property type="component" value="Unassembled WGS sequence"/>
</dbReference>
<dbReference type="PRINTS" id="PR01021">
    <property type="entry name" value="OMPADOMAIN"/>
</dbReference>
<name>A0A833PAI5_ACIBZ</name>
<evidence type="ECO:0000256" key="3">
    <source>
        <dbReference type="ARBA" id="ARBA00023237"/>
    </source>
</evidence>
<feature type="chain" id="PRO_5032522377" evidence="5">
    <location>
        <begin position="20"/>
        <end position="151"/>
    </location>
</feature>
<feature type="domain" description="OmpA-like" evidence="6">
    <location>
        <begin position="34"/>
        <end position="151"/>
    </location>
</feature>
<feature type="signal peptide" evidence="5">
    <location>
        <begin position="1"/>
        <end position="19"/>
    </location>
</feature>
<dbReference type="PANTHER" id="PTHR30329">
    <property type="entry name" value="STATOR ELEMENT OF FLAGELLAR MOTOR COMPLEX"/>
    <property type="match status" value="1"/>
</dbReference>
<reference evidence="8" key="1">
    <citation type="journal article" date="2020" name="MBio">
        <title>Horizontal gene transfer to a defensive symbiont with a reduced genome amongst a multipartite beetle microbiome.</title>
        <authorList>
            <person name="Waterworth S.C."/>
            <person name="Florez L.V."/>
            <person name="Rees E.R."/>
            <person name="Hertweck C."/>
            <person name="Kaltenpoth M."/>
            <person name="Kwan J.C."/>
        </authorList>
    </citation>
    <scope>NUCLEOTIDE SEQUENCE [LARGE SCALE GENOMIC DNA]</scope>
</reference>
<organism evidence="7 8">
    <name type="scientific">Acinetobacter bereziniae</name>
    <name type="common">Acinetobacter genomosp. 10</name>
    <dbReference type="NCBI Taxonomy" id="106648"/>
    <lineage>
        <taxon>Bacteria</taxon>
        <taxon>Pseudomonadati</taxon>
        <taxon>Pseudomonadota</taxon>
        <taxon>Gammaproteobacteria</taxon>
        <taxon>Moraxellales</taxon>
        <taxon>Moraxellaceae</taxon>
        <taxon>Acinetobacter</taxon>
    </lineage>
</organism>
<comment type="caution">
    <text evidence="7">The sequence shown here is derived from an EMBL/GenBank/DDBJ whole genome shotgun (WGS) entry which is preliminary data.</text>
</comment>
<dbReference type="Pfam" id="PF00691">
    <property type="entry name" value="OmpA"/>
    <property type="match status" value="1"/>
</dbReference>
<evidence type="ECO:0000259" key="6">
    <source>
        <dbReference type="PROSITE" id="PS51123"/>
    </source>
</evidence>
<comment type="subcellular location">
    <subcellularLocation>
        <location evidence="1">Cell outer membrane</location>
    </subcellularLocation>
</comment>
<keyword evidence="5" id="KW-0732">Signal</keyword>
<proteinExistence type="predicted"/>
<evidence type="ECO:0000256" key="1">
    <source>
        <dbReference type="ARBA" id="ARBA00004442"/>
    </source>
</evidence>
<protein>
    <submittedName>
        <fullName evidence="7">Outer membrane protein Omp38</fullName>
    </submittedName>
</protein>
<sequence>MKYVILGMMLLSLTACTSAPINSNTVSIQKQYPNEVKSLKSGLSIYFQPKSTQVDPQYRPALSVAAQLLQTNKNFVLNIEGHTDSSGSLAANNKVSLTRANIVKDYLVSEYNVNPNQLITVGLGPTKPIADNKTAEGKAKNRRVTVILKIK</sequence>